<feature type="transmembrane region" description="Helical" evidence="1">
    <location>
        <begin position="7"/>
        <end position="26"/>
    </location>
</feature>
<evidence type="ECO:0000313" key="2">
    <source>
        <dbReference type="EMBL" id="OOY33795.1"/>
    </source>
</evidence>
<gene>
    <name evidence="2" type="ORF">BOV88_13375</name>
</gene>
<organism evidence="2 3">
    <name type="scientific">Solemya velum gill symbiont</name>
    <dbReference type="NCBI Taxonomy" id="2340"/>
    <lineage>
        <taxon>Bacteria</taxon>
        <taxon>Pseudomonadati</taxon>
        <taxon>Pseudomonadota</taxon>
        <taxon>Gammaproteobacteria</taxon>
        <taxon>sulfur-oxidizing symbionts</taxon>
    </lineage>
</organism>
<keyword evidence="1" id="KW-0472">Membrane</keyword>
<name>A0A1T2CG34_SOVGS</name>
<dbReference type="EMBL" id="MPNX01000042">
    <property type="protein sequence ID" value="OOY33795.1"/>
    <property type="molecule type" value="Genomic_DNA"/>
</dbReference>
<evidence type="ECO:0000313" key="3">
    <source>
        <dbReference type="Proteomes" id="UP000190962"/>
    </source>
</evidence>
<feature type="transmembrane region" description="Helical" evidence="1">
    <location>
        <begin position="32"/>
        <end position="55"/>
    </location>
</feature>
<accession>A0A1T2CG34</accession>
<dbReference type="RefSeq" id="WP_078453700.1">
    <property type="nucleotide sequence ID" value="NZ_MPNX01000042.1"/>
</dbReference>
<comment type="caution">
    <text evidence="2">The sequence shown here is derived from an EMBL/GenBank/DDBJ whole genome shotgun (WGS) entry which is preliminary data.</text>
</comment>
<dbReference type="AlphaFoldDB" id="A0A1T2CG34"/>
<reference evidence="2 3" key="1">
    <citation type="submission" date="2016-11" db="EMBL/GenBank/DDBJ databases">
        <title>Mixed transmission modes and dynamic genome evolution in an obligate animal-bacterial symbiosis.</title>
        <authorList>
            <person name="Russell S.L."/>
            <person name="Corbett-Detig R.B."/>
            <person name="Cavanaugh C.M."/>
        </authorList>
    </citation>
    <scope>NUCLEOTIDE SEQUENCE [LARGE SCALE GENOMIC DNA]</scope>
    <source>
        <strain evidence="2">MA-KB16</strain>
    </source>
</reference>
<keyword evidence="1" id="KW-0812">Transmembrane</keyword>
<dbReference type="Proteomes" id="UP000190962">
    <property type="component" value="Unassembled WGS sequence"/>
</dbReference>
<proteinExistence type="predicted"/>
<protein>
    <submittedName>
        <fullName evidence="2">Uncharacterized protein</fullName>
    </submittedName>
</protein>
<evidence type="ECO:0000256" key="1">
    <source>
        <dbReference type="SAM" id="Phobius"/>
    </source>
</evidence>
<sequence length="153" mass="17687">MFSDPTLLKYLVLALVVIWGMLFIIFVKRRLITFLSGVVLFFVIGYLALGTGFSIRIPYQHDKMEIIVYTVFYDRVHALAHPLKVPSEPMHIVFSIDPNNPAGAQMRKSFFDAVRKREEEFHKTSLVLDMRGFMVDMGEYKYEVAPTLPPKIQ</sequence>
<keyword evidence="1" id="KW-1133">Transmembrane helix</keyword>